<comment type="caution">
    <text evidence="1">The sequence shown here is derived from an EMBL/GenBank/DDBJ whole genome shotgun (WGS) entry which is preliminary data.</text>
</comment>
<sequence length="1178" mass="129694">MKEGVCGTNMFDFGSKSSIGPKSDNYVNAIETKETDKCRHFSIRAYVAEVRIKDWKICWPFPPLVDNEQSKKESDMLPPLHVPEFRWWGCQNCLQRSDASASSLKICGSRNSDVNTSVDLIGSDVCPLTHEHMKGKVANVMSITRQDLLSSENYSNTVVKEVDKTMREPISSEMKVAQVINGEFCKGAETINLNLENSGLVEFGDANCGSSEVDKGMLKCPNNSCTLVFQKEKVVDFKEAKPSEQVEDMKRHQKPELRTLENEEVGFLARQLSPLELNENDYDNDAPGYSSPILSSRKPQKFRLLSEILGRGDSDASTKISSSNGKTRFHGVNNVVTRTKSADEPDGLGLDTPSTAQISVGENGEKDTAGRNKKRKALQIQDQEQRMRCSNSVSTNVQICKSDKEDTCIDSAIAHSKSVDEAFVSDGLYGVLGSHQHNENGSERNVIQGKRKNKTAEQSNDGSTGRGIHHSLSLNMAAQGLDLNPGVFNDKATHRKDIMSDMKTSVVVAEGDRSTTCLDVNCRITKMDIVPAKTSLEKASKRGLNSFVNYCMGLEETDEESALKNQKHEVHGVGNGNTSLITHSRVIPKEDHILSKEIGRTTQVASGTGSHLGLKTKKADSNIKHNNMSQLQDGASPIWSKDLSFKNGWEKNTDVQGHSEAITQRNGRANRTNELESLTGIPVEIVELLAKNRHERRRLEAEKAKENKLCMLKKTKNAMDSEKSEFRGLHNNEMPRYPSGKNLKMCKPRPNAVSSISGAGTSAIVEPMEGSIAYSSHLMQTCKSSGSKMKQSEESHETKGAFAFSDPPVDLSSGNQLSKVCTSKNFGVQSCRCDGDKLVNGGSNSSFQCLTSCQKHRIVSSPTQIRGARHVSLPNVADCPSGIVSSQKSANLTKRPNMNFHSEISGNIHTGQPCACTQKKIGNCPNPVGQLELCTNEIMPATQLLKLMDSGTSSKVPKNVVVNMEFTKQPSFPQTTPRKWIFPLNEGLRRDYGVGKSSGYFAFSGQRDKNCFGRSQILGRKMVNDSVKSTGMKKRKSSDCLTAVQDADCKLHRFGDGSGSLRKKQDSFPIDGLKAEFHPHLRSMIVASNSHLMESSIENAEMEKKLGTIGLVKSSCGMVEELHICSLNRNPADFSIPEAGNEFTIRGGDFKFRKQISKRGRPRLRMMKLQAIKESAQH</sequence>
<evidence type="ECO:0000313" key="1">
    <source>
        <dbReference type="EMBL" id="KAH7867143.1"/>
    </source>
</evidence>
<accession>A0ACB7ZN77</accession>
<proteinExistence type="predicted"/>
<dbReference type="Proteomes" id="UP000828048">
    <property type="component" value="Chromosome 9"/>
</dbReference>
<name>A0ACB7ZN77_9ERIC</name>
<reference evidence="1 2" key="1">
    <citation type="journal article" date="2021" name="Hortic Res">
        <title>High-quality reference genome and annotation aids understanding of berry development for evergreen blueberry (Vaccinium darrowii).</title>
        <authorList>
            <person name="Yu J."/>
            <person name="Hulse-Kemp A.M."/>
            <person name="Babiker E."/>
            <person name="Staton M."/>
        </authorList>
    </citation>
    <scope>NUCLEOTIDE SEQUENCE [LARGE SCALE GENOMIC DNA]</scope>
    <source>
        <strain evidence="2">cv. NJ 8807/NJ 8810</strain>
        <tissue evidence="1">Young leaf</tissue>
    </source>
</reference>
<keyword evidence="2" id="KW-1185">Reference proteome</keyword>
<protein>
    <submittedName>
        <fullName evidence="1">Uncharacterized protein</fullName>
    </submittedName>
</protein>
<evidence type="ECO:0000313" key="2">
    <source>
        <dbReference type="Proteomes" id="UP000828048"/>
    </source>
</evidence>
<dbReference type="EMBL" id="CM037159">
    <property type="protein sequence ID" value="KAH7867143.1"/>
    <property type="molecule type" value="Genomic_DNA"/>
</dbReference>
<gene>
    <name evidence="1" type="ORF">Vadar_029393</name>
</gene>
<organism evidence="1 2">
    <name type="scientific">Vaccinium darrowii</name>
    <dbReference type="NCBI Taxonomy" id="229202"/>
    <lineage>
        <taxon>Eukaryota</taxon>
        <taxon>Viridiplantae</taxon>
        <taxon>Streptophyta</taxon>
        <taxon>Embryophyta</taxon>
        <taxon>Tracheophyta</taxon>
        <taxon>Spermatophyta</taxon>
        <taxon>Magnoliopsida</taxon>
        <taxon>eudicotyledons</taxon>
        <taxon>Gunneridae</taxon>
        <taxon>Pentapetalae</taxon>
        <taxon>asterids</taxon>
        <taxon>Ericales</taxon>
        <taxon>Ericaceae</taxon>
        <taxon>Vaccinioideae</taxon>
        <taxon>Vaccinieae</taxon>
        <taxon>Vaccinium</taxon>
    </lineage>
</organism>